<feature type="transmembrane region" description="Helical" evidence="5">
    <location>
        <begin position="219"/>
        <end position="238"/>
    </location>
</feature>
<evidence type="ECO:0000256" key="1">
    <source>
        <dbReference type="ARBA" id="ARBA00004141"/>
    </source>
</evidence>
<feature type="domain" description="Sugar phosphate transporter" evidence="6">
    <location>
        <begin position="18"/>
        <end position="292"/>
    </location>
</feature>
<evidence type="ECO:0000256" key="4">
    <source>
        <dbReference type="ARBA" id="ARBA00023136"/>
    </source>
</evidence>
<keyword evidence="9" id="KW-1185">Reference proteome</keyword>
<feature type="transmembrane region" description="Helical" evidence="5">
    <location>
        <begin position="182"/>
        <end position="199"/>
    </location>
</feature>
<dbReference type="EMBL" id="JAPFFF010000330">
    <property type="protein sequence ID" value="KAK8834722.1"/>
    <property type="molecule type" value="Genomic_DNA"/>
</dbReference>
<keyword evidence="4 5" id="KW-0472">Membrane</keyword>
<protein>
    <recommendedName>
        <fullName evidence="6">Sugar phosphate transporter domain-containing protein</fullName>
    </recommendedName>
</protein>
<feature type="transmembrane region" description="Helical" evidence="5">
    <location>
        <begin position="144"/>
        <end position="162"/>
    </location>
</feature>
<dbReference type="Proteomes" id="UP001470230">
    <property type="component" value="Unassembled WGS sequence"/>
</dbReference>
<dbReference type="Pfam" id="PF03151">
    <property type="entry name" value="TPT"/>
    <property type="match status" value="1"/>
</dbReference>
<keyword evidence="3 5" id="KW-1133">Transmembrane helix</keyword>
<feature type="transmembrane region" description="Helical" evidence="5">
    <location>
        <begin position="68"/>
        <end position="88"/>
    </location>
</feature>
<feature type="transmembrane region" description="Helical" evidence="5">
    <location>
        <begin position="29"/>
        <end position="56"/>
    </location>
</feature>
<evidence type="ECO:0000313" key="7">
    <source>
        <dbReference type="EMBL" id="KAK8834722.1"/>
    </source>
</evidence>
<evidence type="ECO:0000259" key="6">
    <source>
        <dbReference type="Pfam" id="PF03151"/>
    </source>
</evidence>
<feature type="transmembrane region" description="Helical" evidence="5">
    <location>
        <begin position="279"/>
        <end position="295"/>
    </location>
</feature>
<evidence type="ECO:0000256" key="5">
    <source>
        <dbReference type="SAM" id="Phobius"/>
    </source>
</evidence>
<feature type="transmembrane region" description="Helical" evidence="5">
    <location>
        <begin position="119"/>
        <end position="137"/>
    </location>
</feature>
<name>A0ABR2H962_9EUKA</name>
<feature type="transmembrane region" description="Helical" evidence="5">
    <location>
        <begin position="244"/>
        <end position="267"/>
    </location>
</feature>
<evidence type="ECO:0000313" key="8">
    <source>
        <dbReference type="EMBL" id="KAK8842403.1"/>
    </source>
</evidence>
<feature type="transmembrane region" description="Helical" evidence="5">
    <location>
        <begin position="6"/>
        <end position="22"/>
    </location>
</feature>
<accession>A0ABR2H962</accession>
<evidence type="ECO:0000313" key="9">
    <source>
        <dbReference type="Proteomes" id="UP001470230"/>
    </source>
</evidence>
<evidence type="ECO:0000256" key="2">
    <source>
        <dbReference type="ARBA" id="ARBA00022692"/>
    </source>
</evidence>
<dbReference type="PANTHER" id="PTHR11132">
    <property type="entry name" value="SOLUTE CARRIER FAMILY 35"/>
    <property type="match status" value="1"/>
</dbReference>
<keyword evidence="2 5" id="KW-0812">Transmembrane</keyword>
<dbReference type="InterPro" id="IPR050186">
    <property type="entry name" value="TPT_transporter"/>
</dbReference>
<proteinExistence type="predicted"/>
<comment type="caution">
    <text evidence="8">The sequence shown here is derived from an EMBL/GenBank/DDBJ whole genome shotgun (WGS) entry which is preliminary data.</text>
</comment>
<sequence>MLVPVPILICISICGSTTLILINKKIMSVYGFGFPTFLTCYHFFLTWILLTIMGYMRLFEFAHQVSYLARWSMGFFGVVSIVAMNYNLKMNSIGFYQLSKLCTIPCMVLYKYFFQKQSTPLNTLCSLGILLVGLCLFTVNDVQFNLLGSIIALVAVITTTIYQTQTNVLQKTYNCSGIQLNHAVSFNRFIVALCAAIFIETSGEKSILNHKFQRVEVTLILFTGFLAVMGNCVGFSLIGRAGPVTFQVVGHVKTMSIFIFGLIMFPPVSEPRDKKIKKIIGLIISMTGVILYTIFEIKNKKKETHLPHLSDRNESTKNNENLLVKETFAQVSDEENQ</sequence>
<dbReference type="InterPro" id="IPR004853">
    <property type="entry name" value="Sugar_P_trans_dom"/>
</dbReference>
<reference evidence="8 9" key="1">
    <citation type="submission" date="2024-04" db="EMBL/GenBank/DDBJ databases">
        <title>Tritrichomonas musculus Genome.</title>
        <authorList>
            <person name="Alves-Ferreira E."/>
            <person name="Grigg M."/>
            <person name="Lorenzi H."/>
            <person name="Galac M."/>
        </authorList>
    </citation>
    <scope>NUCLEOTIDE SEQUENCE [LARGE SCALE GENOMIC DNA]</scope>
    <source>
        <strain evidence="8 9">EAF2021</strain>
    </source>
</reference>
<gene>
    <name evidence="7" type="ORF">M9Y10_025861</name>
    <name evidence="8" type="ORF">M9Y10_025986</name>
</gene>
<comment type="subcellular location">
    <subcellularLocation>
        <location evidence="1">Membrane</location>
        <topology evidence="1">Multi-pass membrane protein</topology>
    </subcellularLocation>
</comment>
<organism evidence="8 9">
    <name type="scientific">Tritrichomonas musculus</name>
    <dbReference type="NCBI Taxonomy" id="1915356"/>
    <lineage>
        <taxon>Eukaryota</taxon>
        <taxon>Metamonada</taxon>
        <taxon>Parabasalia</taxon>
        <taxon>Tritrichomonadida</taxon>
        <taxon>Tritrichomonadidae</taxon>
        <taxon>Tritrichomonas</taxon>
    </lineage>
</organism>
<evidence type="ECO:0000256" key="3">
    <source>
        <dbReference type="ARBA" id="ARBA00022989"/>
    </source>
</evidence>
<dbReference type="EMBL" id="JAPFFF010000038">
    <property type="protein sequence ID" value="KAK8842403.1"/>
    <property type="molecule type" value="Genomic_DNA"/>
</dbReference>